<reference evidence="3 4" key="1">
    <citation type="journal article" date="2016" name="Nat. Commun.">
        <title>Thousands of microbial genomes shed light on interconnected biogeochemical processes in an aquifer system.</title>
        <authorList>
            <person name="Anantharaman K."/>
            <person name="Brown C.T."/>
            <person name="Hug L.A."/>
            <person name="Sharon I."/>
            <person name="Castelle C.J."/>
            <person name="Probst A.J."/>
            <person name="Thomas B.C."/>
            <person name="Singh A."/>
            <person name="Wilkins M.J."/>
            <person name="Karaoz U."/>
            <person name="Brodie E.L."/>
            <person name="Williams K.H."/>
            <person name="Hubbard S.S."/>
            <person name="Banfield J.F."/>
        </authorList>
    </citation>
    <scope>NUCLEOTIDE SEQUENCE [LARGE SCALE GENOMIC DNA]</scope>
</reference>
<evidence type="ECO:0000313" key="4">
    <source>
        <dbReference type="Proteomes" id="UP000178510"/>
    </source>
</evidence>
<feature type="chain" id="PRO_5009583446" description="Peptidase C39-like domain-containing protein" evidence="1">
    <location>
        <begin position="25"/>
        <end position="215"/>
    </location>
</feature>
<dbReference type="InterPro" id="IPR039564">
    <property type="entry name" value="Peptidase_C39-like"/>
</dbReference>
<feature type="signal peptide" evidence="1">
    <location>
        <begin position="1"/>
        <end position="24"/>
    </location>
</feature>
<accession>A0A1G2KSH2</accession>
<name>A0A1G2KSH2_9BACT</name>
<dbReference type="STRING" id="1802274.A3J58_01570"/>
<dbReference type="Pfam" id="PF13529">
    <property type="entry name" value="Peptidase_C39_2"/>
    <property type="match status" value="1"/>
</dbReference>
<keyword evidence="1" id="KW-0732">Signal</keyword>
<gene>
    <name evidence="3" type="ORF">A3J58_01570</name>
</gene>
<protein>
    <recommendedName>
        <fullName evidence="2">Peptidase C39-like domain-containing protein</fullName>
    </recommendedName>
</protein>
<evidence type="ECO:0000313" key="3">
    <source>
        <dbReference type="EMBL" id="OHA02397.1"/>
    </source>
</evidence>
<evidence type="ECO:0000259" key="2">
    <source>
        <dbReference type="Pfam" id="PF13529"/>
    </source>
</evidence>
<dbReference type="AlphaFoldDB" id="A0A1G2KSH2"/>
<organism evidence="3 4">
    <name type="scientific">Candidatus Sungbacteria bacterium RIFCSPHIGHO2_02_FULL_52_23</name>
    <dbReference type="NCBI Taxonomy" id="1802274"/>
    <lineage>
        <taxon>Bacteria</taxon>
        <taxon>Candidatus Sungiibacteriota</taxon>
    </lineage>
</organism>
<evidence type="ECO:0000256" key="1">
    <source>
        <dbReference type="SAM" id="SignalP"/>
    </source>
</evidence>
<proteinExistence type="predicted"/>
<feature type="domain" description="Peptidase C39-like" evidence="2">
    <location>
        <begin position="29"/>
        <end position="172"/>
    </location>
</feature>
<comment type="caution">
    <text evidence="3">The sequence shown here is derived from an EMBL/GenBank/DDBJ whole genome shotgun (WGS) entry which is preliminary data.</text>
</comment>
<sequence length="215" mass="24038">MQILRKIGICGALLWFCTASFTYAAVLVNVPFTPQAPSGDWREPFQNFCEEASVVMVAHTIWGVSLTPEIAELEMRLIQRYEDLVFGRSKDNSIEDMAAVLRALYGFNGVETRIIRSADEIKDELRQGAVVIAPAAGRLLKNPYFRAPGPLYHMIVIRGFDDADGSFVTNDPGTRRGNGLRYPATRLFDAIHDWNGGDVLHGEKRIMIVRSASKY</sequence>
<dbReference type="EMBL" id="MHQM01000048">
    <property type="protein sequence ID" value="OHA02397.1"/>
    <property type="molecule type" value="Genomic_DNA"/>
</dbReference>
<dbReference type="Proteomes" id="UP000178510">
    <property type="component" value="Unassembled WGS sequence"/>
</dbReference>
<dbReference type="Gene3D" id="3.90.70.10">
    <property type="entry name" value="Cysteine proteinases"/>
    <property type="match status" value="1"/>
</dbReference>